<dbReference type="EMBL" id="JAAAID010000242">
    <property type="protein sequence ID" value="KAG0020070.1"/>
    <property type="molecule type" value="Genomic_DNA"/>
</dbReference>
<evidence type="ECO:0000256" key="2">
    <source>
        <dbReference type="ARBA" id="ARBA00022630"/>
    </source>
</evidence>
<dbReference type="InterPro" id="IPR036188">
    <property type="entry name" value="FAD/NAD-bd_sf"/>
</dbReference>
<name>A0A9P6MZV2_9FUNG</name>
<evidence type="ECO:0000256" key="5">
    <source>
        <dbReference type="SAM" id="Phobius"/>
    </source>
</evidence>
<dbReference type="PRINTS" id="PR00420">
    <property type="entry name" value="RNGMNOXGNASE"/>
</dbReference>
<dbReference type="SUPFAM" id="SSF51905">
    <property type="entry name" value="FAD/NAD(P)-binding domain"/>
    <property type="match status" value="1"/>
</dbReference>
<evidence type="ECO:0000256" key="1">
    <source>
        <dbReference type="ARBA" id="ARBA00007992"/>
    </source>
</evidence>
<proteinExistence type="inferred from homology"/>
<evidence type="ECO:0000313" key="7">
    <source>
        <dbReference type="EMBL" id="KAG0020070.1"/>
    </source>
</evidence>
<keyword evidence="5" id="KW-0472">Membrane</keyword>
<dbReference type="Gene3D" id="3.50.50.60">
    <property type="entry name" value="FAD/NAD(P)-binding domain"/>
    <property type="match status" value="1"/>
</dbReference>
<feature type="transmembrane region" description="Helical" evidence="5">
    <location>
        <begin position="12"/>
        <end position="38"/>
    </location>
</feature>
<keyword evidence="5" id="KW-0812">Transmembrane</keyword>
<dbReference type="AlphaFoldDB" id="A0A9P6MZV2"/>
<dbReference type="PANTHER" id="PTHR47356:SF2">
    <property type="entry name" value="FAD-BINDING DOMAIN-CONTAINING PROTEIN-RELATED"/>
    <property type="match status" value="1"/>
</dbReference>
<keyword evidence="4" id="KW-0560">Oxidoreductase</keyword>
<dbReference type="Proteomes" id="UP000703661">
    <property type="component" value="Unassembled WGS sequence"/>
</dbReference>
<protein>
    <recommendedName>
        <fullName evidence="6">FAD-binding domain-containing protein</fullName>
    </recommendedName>
</protein>
<keyword evidence="8" id="KW-1185">Reference proteome</keyword>
<sequence>MSNQVNDLIPTVLIVGGGIGGLMLSAILESAGISYHILERATEYRPLGSAMVVTGNILPVFEQLGIYEDLKSVSMPHISTDVYDMDLRKLGGLGSKGHKIACGYDVFTISRPKLYDVILRKVPAYKISMGKKVLRTEEHDNKVTVYCFDNTEYEGRILVGADGAYSAVRQDMYKKLEGEDRLPTCDKDDFSIGYISTVGVASFPNAEKYPELSDDRVHFRMVIGNNNDSAGVVTGPNNQICWGLQVQVEESVAREQHFGSSGWGPEAVEAMLQEFENFPCALGGTMKDIFETTPRNLISKVFLEEKVFQTWHNGRSVLMGDACHKMLPGGGQGAVTAMKDAVVLANCIYNMSDISDQSINTAFENYYRQRYSEAEEMLRQSAQFSKIMHGHKWTERLLRVFTLKYAPDWLMQIVSNNSVANRPQINWLPLVEMRGSGQVLPQEGREETEKKARSVQ</sequence>
<gene>
    <name evidence="7" type="ORF">BGZ80_004834</name>
</gene>
<feature type="domain" description="FAD-binding" evidence="6">
    <location>
        <begin position="298"/>
        <end position="379"/>
    </location>
</feature>
<keyword evidence="2" id="KW-0285">Flavoprotein</keyword>
<reference evidence="7" key="1">
    <citation type="journal article" date="2020" name="Fungal Divers.">
        <title>Resolving the Mortierellaceae phylogeny through synthesis of multi-gene phylogenetics and phylogenomics.</title>
        <authorList>
            <person name="Vandepol N."/>
            <person name="Liber J."/>
            <person name="Desiro A."/>
            <person name="Na H."/>
            <person name="Kennedy M."/>
            <person name="Barry K."/>
            <person name="Grigoriev I.V."/>
            <person name="Miller A.N."/>
            <person name="O'Donnell K."/>
            <person name="Stajich J.E."/>
            <person name="Bonito G."/>
        </authorList>
    </citation>
    <scope>NUCLEOTIDE SEQUENCE</scope>
    <source>
        <strain evidence="7">NRRL 2769</strain>
    </source>
</reference>
<comment type="similarity">
    <text evidence="1">Belongs to the paxM FAD-dependent monooxygenase family.</text>
</comment>
<dbReference type="InterPro" id="IPR050562">
    <property type="entry name" value="FAD_mOase_fung"/>
</dbReference>
<accession>A0A9P6MZV2</accession>
<dbReference type="GO" id="GO:0071949">
    <property type="term" value="F:FAD binding"/>
    <property type="evidence" value="ECO:0007669"/>
    <property type="project" value="InterPro"/>
</dbReference>
<keyword evidence="5" id="KW-1133">Transmembrane helix</keyword>
<dbReference type="PANTHER" id="PTHR47356">
    <property type="entry name" value="FAD-DEPENDENT MONOOXYGENASE ASQG-RELATED"/>
    <property type="match status" value="1"/>
</dbReference>
<dbReference type="GO" id="GO:0004497">
    <property type="term" value="F:monooxygenase activity"/>
    <property type="evidence" value="ECO:0007669"/>
    <property type="project" value="InterPro"/>
</dbReference>
<feature type="domain" description="FAD-binding" evidence="6">
    <location>
        <begin position="11"/>
        <end position="182"/>
    </location>
</feature>
<evidence type="ECO:0000256" key="3">
    <source>
        <dbReference type="ARBA" id="ARBA00022827"/>
    </source>
</evidence>
<comment type="caution">
    <text evidence="7">The sequence shown here is derived from an EMBL/GenBank/DDBJ whole genome shotgun (WGS) entry which is preliminary data.</text>
</comment>
<organism evidence="7 8">
    <name type="scientific">Entomortierella chlamydospora</name>
    <dbReference type="NCBI Taxonomy" id="101097"/>
    <lineage>
        <taxon>Eukaryota</taxon>
        <taxon>Fungi</taxon>
        <taxon>Fungi incertae sedis</taxon>
        <taxon>Mucoromycota</taxon>
        <taxon>Mortierellomycotina</taxon>
        <taxon>Mortierellomycetes</taxon>
        <taxon>Mortierellales</taxon>
        <taxon>Mortierellaceae</taxon>
        <taxon>Entomortierella</taxon>
    </lineage>
</organism>
<evidence type="ECO:0000259" key="6">
    <source>
        <dbReference type="Pfam" id="PF01494"/>
    </source>
</evidence>
<dbReference type="Pfam" id="PF01494">
    <property type="entry name" value="FAD_binding_3"/>
    <property type="match status" value="2"/>
</dbReference>
<evidence type="ECO:0000256" key="4">
    <source>
        <dbReference type="ARBA" id="ARBA00023002"/>
    </source>
</evidence>
<evidence type="ECO:0000313" key="8">
    <source>
        <dbReference type="Proteomes" id="UP000703661"/>
    </source>
</evidence>
<dbReference type="InterPro" id="IPR002938">
    <property type="entry name" value="FAD-bd"/>
</dbReference>
<keyword evidence="3" id="KW-0274">FAD</keyword>